<dbReference type="PANTHER" id="PTHR32347:SF23">
    <property type="entry name" value="BLL5650 PROTEIN"/>
    <property type="match status" value="1"/>
</dbReference>
<dbReference type="GO" id="GO:0016020">
    <property type="term" value="C:membrane"/>
    <property type="evidence" value="ECO:0007669"/>
    <property type="project" value="InterPro"/>
</dbReference>
<dbReference type="EMBL" id="PFLW01000068">
    <property type="protein sequence ID" value="PIY88794.1"/>
    <property type="molecule type" value="Genomic_DNA"/>
</dbReference>
<comment type="subcellular location">
    <subcellularLocation>
        <location evidence="1">Cell envelope</location>
    </subcellularLocation>
</comment>
<dbReference type="NCBIfam" id="TIGR01730">
    <property type="entry name" value="RND_mfp"/>
    <property type="match status" value="1"/>
</dbReference>
<feature type="transmembrane region" description="Helical" evidence="5">
    <location>
        <begin position="7"/>
        <end position="25"/>
    </location>
</feature>
<dbReference type="Gene3D" id="2.40.50.100">
    <property type="match status" value="1"/>
</dbReference>
<proteinExistence type="inferred from homology"/>
<comment type="caution">
    <text evidence="7">The sequence shown here is derived from an EMBL/GenBank/DDBJ whole genome shotgun (WGS) entry which is preliminary data.</text>
</comment>
<evidence type="ECO:0000256" key="1">
    <source>
        <dbReference type="ARBA" id="ARBA00004196"/>
    </source>
</evidence>
<accession>A0A2M7R5X0</accession>
<dbReference type="SUPFAM" id="SSF111369">
    <property type="entry name" value="HlyD-like secretion proteins"/>
    <property type="match status" value="2"/>
</dbReference>
<dbReference type="InterPro" id="IPR006143">
    <property type="entry name" value="RND_pump_MFP"/>
</dbReference>
<evidence type="ECO:0000256" key="5">
    <source>
        <dbReference type="SAM" id="Phobius"/>
    </source>
</evidence>
<protein>
    <recommendedName>
        <fullName evidence="6">CusB-like beta-barrel domain-containing protein</fullName>
    </recommendedName>
</protein>
<dbReference type="PANTHER" id="PTHR32347">
    <property type="entry name" value="EFFLUX SYSTEM COMPONENT YKNX-RELATED"/>
    <property type="match status" value="1"/>
</dbReference>
<dbReference type="InterPro" id="IPR058792">
    <property type="entry name" value="Beta-barrel_RND_2"/>
</dbReference>
<dbReference type="Proteomes" id="UP000230767">
    <property type="component" value="Unassembled WGS sequence"/>
</dbReference>
<evidence type="ECO:0000259" key="6">
    <source>
        <dbReference type="Pfam" id="PF25954"/>
    </source>
</evidence>
<name>A0A2M7R5X0_9BACT</name>
<keyword evidence="3 4" id="KW-0175">Coiled coil</keyword>
<dbReference type="Pfam" id="PF25954">
    <property type="entry name" value="Beta-barrel_RND_2"/>
    <property type="match status" value="1"/>
</dbReference>
<dbReference type="Gene3D" id="2.40.30.170">
    <property type="match status" value="1"/>
</dbReference>
<dbReference type="Gene3D" id="2.40.420.20">
    <property type="match status" value="1"/>
</dbReference>
<gene>
    <name evidence="7" type="ORF">COY73_02725</name>
</gene>
<keyword evidence="5" id="KW-1133">Transmembrane helix</keyword>
<dbReference type="GO" id="GO:0022857">
    <property type="term" value="F:transmembrane transporter activity"/>
    <property type="evidence" value="ECO:0007669"/>
    <property type="project" value="InterPro"/>
</dbReference>
<evidence type="ECO:0000313" key="8">
    <source>
        <dbReference type="Proteomes" id="UP000230767"/>
    </source>
</evidence>
<feature type="domain" description="CusB-like beta-barrel" evidence="6">
    <location>
        <begin position="413"/>
        <end position="488"/>
    </location>
</feature>
<evidence type="ECO:0000256" key="4">
    <source>
        <dbReference type="SAM" id="Coils"/>
    </source>
</evidence>
<evidence type="ECO:0000256" key="3">
    <source>
        <dbReference type="ARBA" id="ARBA00023054"/>
    </source>
</evidence>
<dbReference type="InterPro" id="IPR050465">
    <property type="entry name" value="UPF0194_transport"/>
</dbReference>
<evidence type="ECO:0000256" key="2">
    <source>
        <dbReference type="ARBA" id="ARBA00009477"/>
    </source>
</evidence>
<feature type="coiled-coil region" evidence="4">
    <location>
        <begin position="318"/>
        <end position="371"/>
    </location>
</feature>
<keyword evidence="5" id="KW-0812">Transmembrane</keyword>
<comment type="similarity">
    <text evidence="2">Belongs to the membrane fusion protein (MFP) (TC 8.A.1) family.</text>
</comment>
<sequence length="553" mass="60756">MTIKPKLIFVFILVLGIVIGGYKYFSKSEELPYNWALVEKGNIVQKVSATGQVIPAKKIDLQFEIQGKIKDIKAMVGEKVETGDVLAVLDTSELNTQVLEAEAARDVAKAKLDQVLVGVSEEEIKVYETAVENAEIALSNARVALKNAEQNLVDVKIDAQNDLDQAYQDSLNTLDDSYLKLYNAFNTADSIQRTYFDTNDQEGIKVRENKKYKIEEPMVRAKSYLDIAKDNPINGNIDTALLEMKDALNKASGALAIIRNICEEPVYRNTVSATDKTSLDTQRININTALTNIVNSQQTIASTKLTNKSNINTAQSSLDTSQNALNTAEGNLKSAQDKLAQIKAPSRKSDIELAQAQLSQTEAALSRAKQQLAKAILVAPYSGTITNIEKEEGEMAKLGESIISIISFNKFQVEVDIPEADVGKVSQQDPTEITLDAFPDYKFLGKVIKIDPAETIIQGVVYYKVTVGFDEPDKRMKSGMTANVDIITETKENVLAVPQGAVLAKDGQKMVRILEGKDIKEVKVETGIRGSRGEIEILSGLKKGDRVITFIKK</sequence>
<evidence type="ECO:0000313" key="7">
    <source>
        <dbReference type="EMBL" id="PIY88794.1"/>
    </source>
</evidence>
<feature type="coiled-coil region" evidence="4">
    <location>
        <begin position="131"/>
        <end position="165"/>
    </location>
</feature>
<keyword evidence="5" id="KW-0472">Membrane</keyword>
<dbReference type="AlphaFoldDB" id="A0A2M7R5X0"/>
<organism evidence="7 8">
    <name type="scientific">Candidatus Nealsonbacteria bacterium CG_4_10_14_0_8_um_filter_37_14</name>
    <dbReference type="NCBI Taxonomy" id="1974684"/>
    <lineage>
        <taxon>Bacteria</taxon>
        <taxon>Candidatus Nealsoniibacteriota</taxon>
    </lineage>
</organism>
<dbReference type="GO" id="GO:0030313">
    <property type="term" value="C:cell envelope"/>
    <property type="evidence" value="ECO:0007669"/>
    <property type="project" value="UniProtKB-SubCell"/>
</dbReference>
<reference evidence="8" key="1">
    <citation type="submission" date="2017-09" db="EMBL/GenBank/DDBJ databases">
        <title>Depth-based differentiation of microbial function through sediment-hosted aquifers and enrichment of novel symbionts in the deep terrestrial subsurface.</title>
        <authorList>
            <person name="Probst A.J."/>
            <person name="Ladd B."/>
            <person name="Jarett J.K."/>
            <person name="Geller-Mcgrath D.E."/>
            <person name="Sieber C.M.K."/>
            <person name="Emerson J.B."/>
            <person name="Anantharaman K."/>
            <person name="Thomas B.C."/>
            <person name="Malmstrom R."/>
            <person name="Stieglmeier M."/>
            <person name="Klingl A."/>
            <person name="Woyke T."/>
            <person name="Ryan C.M."/>
            <person name="Banfield J.F."/>
        </authorList>
    </citation>
    <scope>NUCLEOTIDE SEQUENCE [LARGE SCALE GENOMIC DNA]</scope>
</reference>